<dbReference type="InParanoid" id="A0A024GBF3"/>
<dbReference type="EMBL" id="CAIX01000053">
    <property type="protein sequence ID" value="CCI43667.1"/>
    <property type="molecule type" value="Genomic_DNA"/>
</dbReference>
<accession>A0A024GBF3</accession>
<keyword evidence="2" id="KW-1185">Reference proteome</keyword>
<evidence type="ECO:0000313" key="2">
    <source>
        <dbReference type="Proteomes" id="UP000053237"/>
    </source>
</evidence>
<reference evidence="1 2" key="1">
    <citation type="submission" date="2012-05" db="EMBL/GenBank/DDBJ databases">
        <title>Recombination and specialization in a pathogen metapopulation.</title>
        <authorList>
            <person name="Gardiner A."/>
            <person name="Kemen E."/>
            <person name="Schultz-Larsen T."/>
            <person name="MacLean D."/>
            <person name="Van Oosterhout C."/>
            <person name="Jones J.D.G."/>
        </authorList>
    </citation>
    <scope>NUCLEOTIDE SEQUENCE [LARGE SCALE GENOMIC DNA]</scope>
    <source>
        <strain evidence="1 2">Ac Nc2</strain>
    </source>
</reference>
<name>A0A024GBF3_9STRA</name>
<dbReference type="AlphaFoldDB" id="A0A024GBF3"/>
<proteinExistence type="predicted"/>
<gene>
    <name evidence="1" type="ORF">BN9_044510</name>
</gene>
<protein>
    <submittedName>
        <fullName evidence="1">Uncharacterized protein</fullName>
    </submittedName>
</protein>
<dbReference type="Proteomes" id="UP000053237">
    <property type="component" value="Unassembled WGS sequence"/>
</dbReference>
<organism evidence="1 2">
    <name type="scientific">Albugo candida</name>
    <dbReference type="NCBI Taxonomy" id="65357"/>
    <lineage>
        <taxon>Eukaryota</taxon>
        <taxon>Sar</taxon>
        <taxon>Stramenopiles</taxon>
        <taxon>Oomycota</taxon>
        <taxon>Peronosporomycetes</taxon>
        <taxon>Albuginales</taxon>
        <taxon>Albuginaceae</taxon>
        <taxon>Albugo</taxon>
    </lineage>
</organism>
<comment type="caution">
    <text evidence="1">The sequence shown here is derived from an EMBL/GenBank/DDBJ whole genome shotgun (WGS) entry which is preliminary data.</text>
</comment>
<sequence>MRGSREFRHLPSTSIQHTSKSFLFVNKVKRDINSTHFDAVPTEICCPNSVHSISLHSFSIYFFSSSEISASVPSSKILFRTNSQVCFESFLGLIEGSTWLSFPSPMWKYCDPYHYQFFPPYCSDGMTVKRKVGLSVESLILALLPT</sequence>
<evidence type="ECO:0000313" key="1">
    <source>
        <dbReference type="EMBL" id="CCI43667.1"/>
    </source>
</evidence>